<evidence type="ECO:0000313" key="2">
    <source>
        <dbReference type="EMBL" id="CAA9529930.1"/>
    </source>
</evidence>
<accession>A0A6J4TQI7</accession>
<reference evidence="2" key="1">
    <citation type="submission" date="2020-02" db="EMBL/GenBank/DDBJ databases">
        <authorList>
            <person name="Meier V. D."/>
        </authorList>
    </citation>
    <scope>NUCLEOTIDE SEQUENCE</scope>
    <source>
        <strain evidence="2">AVDCRST_MAG73</strain>
    </source>
</reference>
<sequence length="37" mass="3992">WAGIGPSPTTVSGAIPSPGRERASAFAREDRRRAVRR</sequence>
<organism evidence="2">
    <name type="scientific">uncultured Thermomicrobiales bacterium</name>
    <dbReference type="NCBI Taxonomy" id="1645740"/>
    <lineage>
        <taxon>Bacteria</taxon>
        <taxon>Pseudomonadati</taxon>
        <taxon>Thermomicrobiota</taxon>
        <taxon>Thermomicrobia</taxon>
        <taxon>Thermomicrobiales</taxon>
        <taxon>environmental samples</taxon>
    </lineage>
</organism>
<protein>
    <submittedName>
        <fullName evidence="2">Uncharacterized protein</fullName>
    </submittedName>
</protein>
<dbReference type="EMBL" id="CADCWE010000047">
    <property type="protein sequence ID" value="CAA9529930.1"/>
    <property type="molecule type" value="Genomic_DNA"/>
</dbReference>
<feature type="non-terminal residue" evidence="2">
    <location>
        <position position="1"/>
    </location>
</feature>
<dbReference type="AlphaFoldDB" id="A0A6J4TQI7"/>
<feature type="region of interest" description="Disordered" evidence="1">
    <location>
        <begin position="1"/>
        <end position="37"/>
    </location>
</feature>
<name>A0A6J4TQI7_9BACT</name>
<feature type="non-terminal residue" evidence="2">
    <location>
        <position position="37"/>
    </location>
</feature>
<feature type="compositionally biased region" description="Basic and acidic residues" evidence="1">
    <location>
        <begin position="19"/>
        <end position="37"/>
    </location>
</feature>
<gene>
    <name evidence="2" type="ORF">AVDCRST_MAG73-865</name>
</gene>
<proteinExistence type="predicted"/>
<evidence type="ECO:0000256" key="1">
    <source>
        <dbReference type="SAM" id="MobiDB-lite"/>
    </source>
</evidence>